<dbReference type="InterPro" id="IPR052976">
    <property type="entry name" value="Scoloptoxin-like"/>
</dbReference>
<accession>A0A834Y416</accession>
<evidence type="ECO:0000313" key="4">
    <source>
        <dbReference type="Proteomes" id="UP000639338"/>
    </source>
</evidence>
<feature type="chain" id="PRO_5032549415" description="Chitin-binding type-2 domain-containing protein" evidence="1">
    <location>
        <begin position="17"/>
        <end position="658"/>
    </location>
</feature>
<proteinExistence type="predicted"/>
<dbReference type="OrthoDB" id="6514762at2759"/>
<evidence type="ECO:0000259" key="2">
    <source>
        <dbReference type="PROSITE" id="PS50940"/>
    </source>
</evidence>
<keyword evidence="1" id="KW-0732">Signal</keyword>
<dbReference type="Gene3D" id="2.170.140.10">
    <property type="entry name" value="Chitin binding domain"/>
    <property type="match status" value="1"/>
</dbReference>
<protein>
    <recommendedName>
        <fullName evidence="2">Chitin-binding type-2 domain-containing protein</fullName>
    </recommendedName>
</protein>
<dbReference type="AlphaFoldDB" id="A0A834Y416"/>
<dbReference type="PANTHER" id="PTHR22933">
    <property type="entry name" value="FI18007P1-RELATED"/>
    <property type="match status" value="1"/>
</dbReference>
<dbReference type="InterPro" id="IPR002557">
    <property type="entry name" value="Chitin-bd_dom"/>
</dbReference>
<gene>
    <name evidence="3" type="ORF">HCN44_002405</name>
</gene>
<organism evidence="3 4">
    <name type="scientific">Aphidius gifuensis</name>
    <name type="common">Parasitoid wasp</name>
    <dbReference type="NCBI Taxonomy" id="684658"/>
    <lineage>
        <taxon>Eukaryota</taxon>
        <taxon>Metazoa</taxon>
        <taxon>Ecdysozoa</taxon>
        <taxon>Arthropoda</taxon>
        <taxon>Hexapoda</taxon>
        <taxon>Insecta</taxon>
        <taxon>Pterygota</taxon>
        <taxon>Neoptera</taxon>
        <taxon>Endopterygota</taxon>
        <taxon>Hymenoptera</taxon>
        <taxon>Apocrita</taxon>
        <taxon>Ichneumonoidea</taxon>
        <taxon>Braconidae</taxon>
        <taxon>Aphidiinae</taxon>
        <taxon>Aphidius</taxon>
    </lineage>
</organism>
<dbReference type="Proteomes" id="UP000639338">
    <property type="component" value="Unassembled WGS sequence"/>
</dbReference>
<dbReference type="PANTHER" id="PTHR22933:SF42">
    <property type="entry name" value="FI18455P1-RELATED"/>
    <property type="match status" value="1"/>
</dbReference>
<reference evidence="3 4" key="1">
    <citation type="submission" date="2020-08" db="EMBL/GenBank/DDBJ databases">
        <title>Aphidius gifuensis genome sequencing and assembly.</title>
        <authorList>
            <person name="Du Z."/>
        </authorList>
    </citation>
    <scope>NUCLEOTIDE SEQUENCE [LARGE SCALE GENOMIC DNA]</scope>
    <source>
        <strain evidence="3">YNYX2018</strain>
        <tissue evidence="3">Adults</tissue>
    </source>
</reference>
<sequence length="658" mass="75837">MKIFLGLCFVVFGCLAIDPVDDHKLKSSSIFKRAIDGSRGSKYYEPVVEDSFETYRTDENYDSYDQDGLDDIRKNVPGEPGIDYPVYRIMPQTSFICDAQFRGYYADEEAGCQLFHVCDGSFLISSFLCPIGSVFSQKLLTCDWWNKVDCSLTKNYYIINSQTSSINDADDDEILRQAYKISSIDTANKNINNNNNYQDNNNINVKNYQHNNKYSSRYSTIEQHDRDIDYYPSNEHSNISGIKIHTIGEDYNNDNNNNNKLSYKPTVPTITTTKKTYYSPTVPATTVKTSKYDLEFESSDHLYSANNKKNNKQHLIDTIINKNNNQETLFNNDLPYKNYENTQIENTTNFNEIKTTQSTPVYYKFNDKISTTINSIELGDLNNNSNIILNDFDNYDIESLDLGVNSPEEVLKNYTQLVEISDDNYQGDNNIFIPPTHIIPPFFYYSNIAQHNAVTENIDEKNISKNWFEVPDIFHDKFKIDNKLNETNEMKYKYVVEDFTASKNINEAINNTGFDVENISQPSNIFLPPLLNFLIRNSSDYSDDLMGARDYHDSFEGESSPYQVTLNNTDGVEKFNDHLAKSQVNENAGKIYNSGMKFFDNKKEDNYYDDGFYGKETSKGSISELNNKKDNNLNNDNINFDLPYSMRFFNFKSVDGNI</sequence>
<dbReference type="InterPro" id="IPR036508">
    <property type="entry name" value="Chitin-bd_dom_sf"/>
</dbReference>
<dbReference type="GO" id="GO:0005576">
    <property type="term" value="C:extracellular region"/>
    <property type="evidence" value="ECO:0007669"/>
    <property type="project" value="InterPro"/>
</dbReference>
<evidence type="ECO:0000313" key="3">
    <source>
        <dbReference type="EMBL" id="KAF7996759.1"/>
    </source>
</evidence>
<evidence type="ECO:0000256" key="1">
    <source>
        <dbReference type="SAM" id="SignalP"/>
    </source>
</evidence>
<name>A0A834Y416_APHGI</name>
<comment type="caution">
    <text evidence="3">The sequence shown here is derived from an EMBL/GenBank/DDBJ whole genome shotgun (WGS) entry which is preliminary data.</text>
</comment>
<feature type="signal peptide" evidence="1">
    <location>
        <begin position="1"/>
        <end position="16"/>
    </location>
</feature>
<dbReference type="EMBL" id="JACMRX010000001">
    <property type="protein sequence ID" value="KAF7996759.1"/>
    <property type="molecule type" value="Genomic_DNA"/>
</dbReference>
<dbReference type="PROSITE" id="PS50940">
    <property type="entry name" value="CHIT_BIND_II"/>
    <property type="match status" value="1"/>
</dbReference>
<dbReference type="SUPFAM" id="SSF57625">
    <property type="entry name" value="Invertebrate chitin-binding proteins"/>
    <property type="match status" value="1"/>
</dbReference>
<keyword evidence="4" id="KW-1185">Reference proteome</keyword>
<feature type="domain" description="Chitin-binding type-2" evidence="2">
    <location>
        <begin position="94"/>
        <end position="152"/>
    </location>
</feature>
<dbReference type="SMART" id="SM00494">
    <property type="entry name" value="ChtBD2"/>
    <property type="match status" value="1"/>
</dbReference>
<dbReference type="Pfam" id="PF01607">
    <property type="entry name" value="CBM_14"/>
    <property type="match status" value="1"/>
</dbReference>
<dbReference type="GO" id="GO:0008061">
    <property type="term" value="F:chitin binding"/>
    <property type="evidence" value="ECO:0007669"/>
    <property type="project" value="InterPro"/>
</dbReference>